<dbReference type="RefSeq" id="WP_271223165.1">
    <property type="nucleotide sequence ID" value="NZ_BAAAVD010000017.1"/>
</dbReference>
<reference evidence="2" key="2">
    <citation type="submission" date="2023-01" db="EMBL/GenBank/DDBJ databases">
        <authorList>
            <person name="Sun Q."/>
            <person name="Evtushenko L."/>
        </authorList>
    </citation>
    <scope>NUCLEOTIDE SEQUENCE</scope>
    <source>
        <strain evidence="2">VKM Ac-2007</strain>
    </source>
</reference>
<dbReference type="Gene3D" id="3.40.50.980">
    <property type="match status" value="1"/>
</dbReference>
<dbReference type="EMBL" id="BSEV01000039">
    <property type="protein sequence ID" value="GLK14939.1"/>
    <property type="molecule type" value="Genomic_DNA"/>
</dbReference>
<keyword evidence="3" id="KW-1185">Reference proteome</keyword>
<accession>A0A9W6IC23</accession>
<gene>
    <name evidence="2" type="ORF">GCM10017600_83520</name>
</gene>
<dbReference type="AlphaFoldDB" id="A0A9W6IC23"/>
<evidence type="ECO:0000313" key="2">
    <source>
        <dbReference type="EMBL" id="GLK14939.1"/>
    </source>
</evidence>
<comment type="caution">
    <text evidence="2">The sequence shown here is derived from an EMBL/GenBank/DDBJ whole genome shotgun (WGS) entry which is preliminary data.</text>
</comment>
<dbReference type="InterPro" id="IPR000873">
    <property type="entry name" value="AMP-dep_synth/lig_dom"/>
</dbReference>
<dbReference type="InterPro" id="IPR042099">
    <property type="entry name" value="ANL_N_sf"/>
</dbReference>
<organism evidence="2 3">
    <name type="scientific">Streptosporangium carneum</name>
    <dbReference type="NCBI Taxonomy" id="47481"/>
    <lineage>
        <taxon>Bacteria</taxon>
        <taxon>Bacillati</taxon>
        <taxon>Actinomycetota</taxon>
        <taxon>Actinomycetes</taxon>
        <taxon>Streptosporangiales</taxon>
        <taxon>Streptosporangiaceae</taxon>
        <taxon>Streptosporangium</taxon>
    </lineage>
</organism>
<feature type="domain" description="AMP-dependent synthetase/ligase" evidence="1">
    <location>
        <begin position="20"/>
        <end position="136"/>
    </location>
</feature>
<evidence type="ECO:0000313" key="3">
    <source>
        <dbReference type="Proteomes" id="UP001143474"/>
    </source>
</evidence>
<dbReference type="SUPFAM" id="SSF56801">
    <property type="entry name" value="Acetyl-CoA synthetase-like"/>
    <property type="match status" value="1"/>
</dbReference>
<sequence>MRPTSSSIRGTVTEAVFGCAHERGDRPALIDLGAGVVYGYRRLAEEVTRGASGLVRRGARGQQVAGIHVDNVAAQTLAVHTVIAAGGVAAPIASRSGETRSGEMGELLVRLDARLLITTPGLAETSLQAADVSRVRQVIAFGQARDTVDFADLLLLAPAPLPHLDPSVQPALQVEDGGVFTHEDLIWQMGELDKLVVLEKSDVLLVTWPLTCTLALTTLVGLALMRGSLVVVAPGLASEELSSTIHDFGVTVLAMLDGAVQRV</sequence>
<evidence type="ECO:0000259" key="1">
    <source>
        <dbReference type="Pfam" id="PF00501"/>
    </source>
</evidence>
<dbReference type="Gene3D" id="3.40.50.12780">
    <property type="entry name" value="N-terminal domain of ligase-like"/>
    <property type="match status" value="1"/>
</dbReference>
<reference evidence="2" key="1">
    <citation type="journal article" date="2014" name="Int. J. Syst. Evol. Microbiol.">
        <title>Complete genome sequence of Corynebacterium casei LMG S-19264T (=DSM 44701T), isolated from a smear-ripened cheese.</title>
        <authorList>
            <consortium name="US DOE Joint Genome Institute (JGI-PGF)"/>
            <person name="Walter F."/>
            <person name="Albersmeier A."/>
            <person name="Kalinowski J."/>
            <person name="Ruckert C."/>
        </authorList>
    </citation>
    <scope>NUCLEOTIDE SEQUENCE</scope>
    <source>
        <strain evidence="2">VKM Ac-2007</strain>
    </source>
</reference>
<protein>
    <recommendedName>
        <fullName evidence="1">AMP-dependent synthetase/ligase domain-containing protein</fullName>
    </recommendedName>
</protein>
<name>A0A9W6IC23_9ACTN</name>
<dbReference type="Proteomes" id="UP001143474">
    <property type="component" value="Unassembled WGS sequence"/>
</dbReference>
<proteinExistence type="predicted"/>
<dbReference type="Pfam" id="PF00501">
    <property type="entry name" value="AMP-binding"/>
    <property type="match status" value="1"/>
</dbReference>